<sequence length="178" mass="20614">MLYCLTEEQKQWVRHSGFGEVLDFELEMLPGPFAYNILQIFEHNSVSLRLSNGEINIREEDVSDVLGLPHGRESIMLGENDEYQGRVNEWLSQFSNKEQITTFKVQQMKGHELTENFKLNFLIVLSNVLVGTWNRSASVFFNGSLIFLTLLYVDRVRHKGIKLVERQTPSYKGWIGIS</sequence>
<comment type="caution">
    <text evidence="1">The sequence shown here is derived from an EMBL/GenBank/DDBJ whole genome shotgun (WGS) entry which is preliminary data.</text>
</comment>
<dbReference type="PANTHER" id="PTHR34835:SF90">
    <property type="entry name" value="AMINOTRANSFERASE-LIKE PLANT MOBILE DOMAIN-CONTAINING PROTEIN"/>
    <property type="match status" value="1"/>
</dbReference>
<gene>
    <name evidence="1" type="ORF">POM88_007342</name>
</gene>
<proteinExistence type="predicted"/>
<reference evidence="1" key="2">
    <citation type="submission" date="2023-05" db="EMBL/GenBank/DDBJ databases">
        <authorList>
            <person name="Schelkunov M.I."/>
        </authorList>
    </citation>
    <scope>NUCLEOTIDE SEQUENCE</scope>
    <source>
        <strain evidence="1">Hsosn_3</strain>
        <tissue evidence="1">Leaf</tissue>
    </source>
</reference>
<evidence type="ECO:0000313" key="1">
    <source>
        <dbReference type="EMBL" id="KAK1397479.1"/>
    </source>
</evidence>
<dbReference type="EMBL" id="JAUIZM010000002">
    <property type="protein sequence ID" value="KAK1397479.1"/>
    <property type="molecule type" value="Genomic_DNA"/>
</dbReference>
<protein>
    <submittedName>
        <fullName evidence="1">Uncharacterized protein</fullName>
    </submittedName>
</protein>
<name>A0AAD8J4I2_9APIA</name>
<dbReference type="Proteomes" id="UP001237642">
    <property type="component" value="Unassembled WGS sequence"/>
</dbReference>
<evidence type="ECO:0000313" key="2">
    <source>
        <dbReference type="Proteomes" id="UP001237642"/>
    </source>
</evidence>
<reference evidence="1" key="1">
    <citation type="submission" date="2023-02" db="EMBL/GenBank/DDBJ databases">
        <title>Genome of toxic invasive species Heracleum sosnowskyi carries increased number of genes despite the absence of recent whole-genome duplications.</title>
        <authorList>
            <person name="Schelkunov M."/>
            <person name="Shtratnikova V."/>
            <person name="Makarenko M."/>
            <person name="Klepikova A."/>
            <person name="Omelchenko D."/>
            <person name="Novikova G."/>
            <person name="Obukhova E."/>
            <person name="Bogdanov V."/>
            <person name="Penin A."/>
            <person name="Logacheva M."/>
        </authorList>
    </citation>
    <scope>NUCLEOTIDE SEQUENCE</scope>
    <source>
        <strain evidence="1">Hsosn_3</strain>
        <tissue evidence="1">Leaf</tissue>
    </source>
</reference>
<organism evidence="1 2">
    <name type="scientific">Heracleum sosnowskyi</name>
    <dbReference type="NCBI Taxonomy" id="360622"/>
    <lineage>
        <taxon>Eukaryota</taxon>
        <taxon>Viridiplantae</taxon>
        <taxon>Streptophyta</taxon>
        <taxon>Embryophyta</taxon>
        <taxon>Tracheophyta</taxon>
        <taxon>Spermatophyta</taxon>
        <taxon>Magnoliopsida</taxon>
        <taxon>eudicotyledons</taxon>
        <taxon>Gunneridae</taxon>
        <taxon>Pentapetalae</taxon>
        <taxon>asterids</taxon>
        <taxon>campanulids</taxon>
        <taxon>Apiales</taxon>
        <taxon>Apiaceae</taxon>
        <taxon>Apioideae</taxon>
        <taxon>apioid superclade</taxon>
        <taxon>Tordylieae</taxon>
        <taxon>Tordyliinae</taxon>
        <taxon>Heracleum</taxon>
    </lineage>
</organism>
<dbReference type="PANTHER" id="PTHR34835">
    <property type="entry name" value="OS07G0283600 PROTEIN-RELATED"/>
    <property type="match status" value="1"/>
</dbReference>
<accession>A0AAD8J4I2</accession>
<keyword evidence="2" id="KW-1185">Reference proteome</keyword>
<dbReference type="AlphaFoldDB" id="A0AAD8J4I2"/>